<name>A0AAV6G0K9_9TELE</name>
<comment type="caution">
    <text evidence="1">The sequence shown here is derived from an EMBL/GenBank/DDBJ whole genome shotgun (WGS) entry which is preliminary data.</text>
</comment>
<sequence length="66" mass="7490">MGNVGQDCNHSHTQEQSLAQTQDHSDQILTVLLLRFLCAPGKIFHQQQVFVHTSMVLTFKEQTLPL</sequence>
<keyword evidence="2" id="KW-1185">Reference proteome</keyword>
<dbReference type="AlphaFoldDB" id="A0AAV6G0K9"/>
<gene>
    <name evidence="1" type="ORF">AALO_G00212940</name>
</gene>
<accession>A0AAV6G0K9</accession>
<organism evidence="1 2">
    <name type="scientific">Alosa alosa</name>
    <name type="common">allis shad</name>
    <dbReference type="NCBI Taxonomy" id="278164"/>
    <lineage>
        <taxon>Eukaryota</taxon>
        <taxon>Metazoa</taxon>
        <taxon>Chordata</taxon>
        <taxon>Craniata</taxon>
        <taxon>Vertebrata</taxon>
        <taxon>Euteleostomi</taxon>
        <taxon>Actinopterygii</taxon>
        <taxon>Neopterygii</taxon>
        <taxon>Teleostei</taxon>
        <taxon>Clupei</taxon>
        <taxon>Clupeiformes</taxon>
        <taxon>Clupeoidei</taxon>
        <taxon>Clupeidae</taxon>
        <taxon>Alosa</taxon>
    </lineage>
</organism>
<dbReference type="Proteomes" id="UP000823561">
    <property type="component" value="Chromosome 16"/>
</dbReference>
<reference evidence="1" key="1">
    <citation type="submission" date="2020-10" db="EMBL/GenBank/DDBJ databases">
        <title>Chromosome-scale genome assembly of the Allis shad, Alosa alosa.</title>
        <authorList>
            <person name="Margot Z."/>
            <person name="Christophe K."/>
            <person name="Cabau C."/>
            <person name="Louis A."/>
            <person name="Berthelot C."/>
            <person name="Parey E."/>
            <person name="Roest Crollius H."/>
            <person name="Montfort J."/>
            <person name="Robinson-Rechavi M."/>
            <person name="Bucao C."/>
            <person name="Bouchez O."/>
            <person name="Gislard M."/>
            <person name="Lluch J."/>
            <person name="Milhes M."/>
            <person name="Lampietro C."/>
            <person name="Lopez Roques C."/>
            <person name="Donnadieu C."/>
            <person name="Braasch I."/>
            <person name="Desvignes T."/>
            <person name="Postlethwait J."/>
            <person name="Bobe J."/>
            <person name="Guiguen Y."/>
        </authorList>
    </citation>
    <scope>NUCLEOTIDE SEQUENCE</scope>
    <source>
        <strain evidence="1">M-15738</strain>
        <tissue evidence="1">Blood</tissue>
    </source>
</reference>
<dbReference type="EMBL" id="JADWDJ010000016">
    <property type="protein sequence ID" value="KAG5268470.1"/>
    <property type="molecule type" value="Genomic_DNA"/>
</dbReference>
<protein>
    <submittedName>
        <fullName evidence="1">Uncharacterized protein</fullName>
    </submittedName>
</protein>
<evidence type="ECO:0000313" key="2">
    <source>
        <dbReference type="Proteomes" id="UP000823561"/>
    </source>
</evidence>
<evidence type="ECO:0000313" key="1">
    <source>
        <dbReference type="EMBL" id="KAG5268470.1"/>
    </source>
</evidence>
<proteinExistence type="predicted"/>